<keyword evidence="4" id="KW-1185">Reference proteome</keyword>
<dbReference type="Proteomes" id="UP000319383">
    <property type="component" value="Chromosome"/>
</dbReference>
<feature type="signal peptide" evidence="1">
    <location>
        <begin position="1"/>
        <end position="25"/>
    </location>
</feature>
<organism evidence="3 4">
    <name type="scientific">Symmachiella dynata</name>
    <dbReference type="NCBI Taxonomy" id="2527995"/>
    <lineage>
        <taxon>Bacteria</taxon>
        <taxon>Pseudomonadati</taxon>
        <taxon>Planctomycetota</taxon>
        <taxon>Planctomycetia</taxon>
        <taxon>Planctomycetales</taxon>
        <taxon>Planctomycetaceae</taxon>
        <taxon>Symmachiella</taxon>
    </lineage>
</organism>
<feature type="domain" description="Neutral/alkaline non-lysosomal ceramidase N-terminal" evidence="2">
    <location>
        <begin position="39"/>
        <end position="251"/>
    </location>
</feature>
<accession>A0A517ZS73</accession>
<reference evidence="3 4" key="1">
    <citation type="submission" date="2019-02" db="EMBL/GenBank/DDBJ databases">
        <title>Deep-cultivation of Planctomycetes and their phenomic and genomic characterization uncovers novel biology.</title>
        <authorList>
            <person name="Wiegand S."/>
            <person name="Jogler M."/>
            <person name="Boedeker C."/>
            <person name="Pinto D."/>
            <person name="Vollmers J."/>
            <person name="Rivas-Marin E."/>
            <person name="Kohn T."/>
            <person name="Peeters S.H."/>
            <person name="Heuer A."/>
            <person name="Rast P."/>
            <person name="Oberbeckmann S."/>
            <person name="Bunk B."/>
            <person name="Jeske O."/>
            <person name="Meyerdierks A."/>
            <person name="Storesund J.E."/>
            <person name="Kallscheuer N."/>
            <person name="Luecker S."/>
            <person name="Lage O.M."/>
            <person name="Pohl T."/>
            <person name="Merkel B.J."/>
            <person name="Hornburger P."/>
            <person name="Mueller R.-W."/>
            <person name="Bruemmer F."/>
            <person name="Labrenz M."/>
            <person name="Spormann A.M."/>
            <person name="Op den Camp H."/>
            <person name="Overmann J."/>
            <person name="Amann R."/>
            <person name="Jetten M.S.M."/>
            <person name="Mascher T."/>
            <person name="Medema M.H."/>
            <person name="Devos D.P."/>
            <person name="Kaster A.-K."/>
            <person name="Ovreas L."/>
            <person name="Rohde M."/>
            <person name="Galperin M.Y."/>
            <person name="Jogler C."/>
        </authorList>
    </citation>
    <scope>NUCLEOTIDE SEQUENCE [LARGE SCALE GENOMIC DNA]</scope>
    <source>
        <strain evidence="3 4">Mal52</strain>
    </source>
</reference>
<feature type="chain" id="PRO_5021787536" evidence="1">
    <location>
        <begin position="26"/>
        <end position="455"/>
    </location>
</feature>
<evidence type="ECO:0000259" key="2">
    <source>
        <dbReference type="Pfam" id="PF04734"/>
    </source>
</evidence>
<evidence type="ECO:0000313" key="3">
    <source>
        <dbReference type="EMBL" id="QDU45255.1"/>
    </source>
</evidence>
<evidence type="ECO:0000313" key="4">
    <source>
        <dbReference type="Proteomes" id="UP000319383"/>
    </source>
</evidence>
<dbReference type="KEGG" id="sdyn:Mal52_37470"/>
<gene>
    <name evidence="3" type="ORF">Mal52_37470</name>
</gene>
<dbReference type="AlphaFoldDB" id="A0A517ZS73"/>
<dbReference type="Pfam" id="PF04734">
    <property type="entry name" value="Ceramidase_alk"/>
    <property type="match status" value="1"/>
</dbReference>
<sequence length="455" mass="50016" precursor="true">MKCFRLFLPLAMVSVALSFTSELPAAEKESSSLWSAGFAKAVITPEEPQFLSGYGGRNKPVEGKVSDLFARAIALRSPGGKTVVMVSTDLIGIPVKMAQVVCDAVEKQHGLTRADIMLTCSHTHCGPALDDELSYMMNIPDAEWDKIRKYQLVLNEKLIRVISDAIADLQPSVLETGIGKAEFAVNRRPPIGVGPIDHEVPVLRITSPDGKQIRGIVFGYACHCTVMSFYQWWGDYAGEASQFLEERHPGATALFFAGCGADQNPLPRRKLELGVKYGRMLAAGVQEVFEGKMTPVGPELSTAFRRVDLEFQKVPTSEELQADLKSTSAYTVRRANRLLDRLKQEGSLSATYPYPVQVWKLGTELTWVALGGEVVVDYSLRLKNELGQGKTWVTGYANDVMCYIPSERVLEEGGYEGASSMIPYQQPSSWKSGLEARIVDTVQALVKETAKPQAE</sequence>
<dbReference type="RefSeq" id="WP_145377651.1">
    <property type="nucleotide sequence ID" value="NZ_CP036276.1"/>
</dbReference>
<dbReference type="EMBL" id="CP036276">
    <property type="protein sequence ID" value="QDU45255.1"/>
    <property type="molecule type" value="Genomic_DNA"/>
</dbReference>
<dbReference type="InterPro" id="IPR031329">
    <property type="entry name" value="NEUT/ALK_ceramidase_N"/>
</dbReference>
<keyword evidence="1" id="KW-0732">Signal</keyword>
<protein>
    <submittedName>
        <fullName evidence="3">Neutral/alkaline non-lysosomal ceramidase</fullName>
    </submittedName>
</protein>
<evidence type="ECO:0000256" key="1">
    <source>
        <dbReference type="SAM" id="SignalP"/>
    </source>
</evidence>
<name>A0A517ZS73_9PLAN</name>
<proteinExistence type="predicted"/>